<dbReference type="RefSeq" id="WP_090927437.1">
    <property type="nucleotide sequence ID" value="NZ_FOTY01000018.1"/>
</dbReference>
<dbReference type="InterPro" id="IPR042100">
    <property type="entry name" value="Bug_dom1"/>
</dbReference>
<dbReference type="STRING" id="266892.SAMN04488054_11828"/>
<dbReference type="InterPro" id="IPR005064">
    <property type="entry name" value="BUG"/>
</dbReference>
<keyword evidence="3" id="KW-1185">Reference proteome</keyword>
<evidence type="ECO:0000313" key="2">
    <source>
        <dbReference type="EMBL" id="SFM15222.1"/>
    </source>
</evidence>
<dbReference type="Pfam" id="PF03401">
    <property type="entry name" value="TctC"/>
    <property type="match status" value="1"/>
</dbReference>
<dbReference type="PANTHER" id="PTHR42928">
    <property type="entry name" value="TRICARBOXYLATE-BINDING PROTEIN"/>
    <property type="match status" value="1"/>
</dbReference>
<evidence type="ECO:0000313" key="3">
    <source>
        <dbReference type="Proteomes" id="UP000199668"/>
    </source>
</evidence>
<gene>
    <name evidence="2" type="ORF">SAMN04488054_11828</name>
</gene>
<accession>A0A1I4NI57</accession>
<dbReference type="Proteomes" id="UP000199668">
    <property type="component" value="Unassembled WGS sequence"/>
</dbReference>
<sequence length="321" mass="34898">MKRHFQFTAIAATAILVVTGCGTGGGASNYPSETVTYSIPFGPGGQSDVEARRQEPMLEEKLDTDVNITYKEGAGGAVGWTELVGEQPDGHFISGMNIPHIILQPMTQDDAGYETDQINPVAIFQGTPIGLAVPADSDIETMDDFIEEANSGEQMTISGSGTYSGHHLAFMQLSNIEDLDMEYVPSTGAAESIQNFLGGNTDAVFANSNDLVTYKEDMNILAIGAEETFEALPEVPTFQETGQDFTASIDRGVAVPPDTDEEIIQTLEETFLEIANDESVQEEMINEGFEPLAMGREETQEHIDQLSEEYEETMRELGEIE</sequence>
<dbReference type="Gene3D" id="3.40.190.10">
    <property type="entry name" value="Periplasmic binding protein-like II"/>
    <property type="match status" value="1"/>
</dbReference>
<dbReference type="PANTHER" id="PTHR42928:SF5">
    <property type="entry name" value="BLR1237 PROTEIN"/>
    <property type="match status" value="1"/>
</dbReference>
<evidence type="ECO:0000256" key="1">
    <source>
        <dbReference type="ARBA" id="ARBA00006987"/>
    </source>
</evidence>
<organism evidence="2 3">
    <name type="scientific">Salibacterium qingdaonense</name>
    <dbReference type="NCBI Taxonomy" id="266892"/>
    <lineage>
        <taxon>Bacteria</taxon>
        <taxon>Bacillati</taxon>
        <taxon>Bacillota</taxon>
        <taxon>Bacilli</taxon>
        <taxon>Bacillales</taxon>
        <taxon>Bacillaceae</taxon>
    </lineage>
</organism>
<proteinExistence type="inferred from homology"/>
<keyword evidence="2" id="KW-0675">Receptor</keyword>
<dbReference type="PROSITE" id="PS51257">
    <property type="entry name" value="PROKAR_LIPOPROTEIN"/>
    <property type="match status" value="1"/>
</dbReference>
<dbReference type="PIRSF" id="PIRSF017082">
    <property type="entry name" value="YflP"/>
    <property type="match status" value="1"/>
</dbReference>
<protein>
    <submittedName>
        <fullName evidence="2">Tripartite-type tricarboxylate transporter, receptor component TctC</fullName>
    </submittedName>
</protein>
<dbReference type="SUPFAM" id="SSF53850">
    <property type="entry name" value="Periplasmic binding protein-like II"/>
    <property type="match status" value="1"/>
</dbReference>
<dbReference type="OrthoDB" id="8881899at2"/>
<dbReference type="EMBL" id="FOTY01000018">
    <property type="protein sequence ID" value="SFM15222.1"/>
    <property type="molecule type" value="Genomic_DNA"/>
</dbReference>
<name>A0A1I4NI57_9BACI</name>
<dbReference type="Gene3D" id="3.40.190.150">
    <property type="entry name" value="Bordetella uptake gene, domain 1"/>
    <property type="match status" value="1"/>
</dbReference>
<reference evidence="2 3" key="1">
    <citation type="submission" date="2016-10" db="EMBL/GenBank/DDBJ databases">
        <authorList>
            <person name="de Groot N.N."/>
        </authorList>
    </citation>
    <scope>NUCLEOTIDE SEQUENCE [LARGE SCALE GENOMIC DNA]</scope>
    <source>
        <strain evidence="2 3">CGMCC 1.6134</strain>
    </source>
</reference>
<comment type="similarity">
    <text evidence="1">Belongs to the UPF0065 (bug) family.</text>
</comment>
<dbReference type="CDD" id="cd07012">
    <property type="entry name" value="PBP2_Bug_TTT"/>
    <property type="match status" value="1"/>
</dbReference>
<dbReference type="AlphaFoldDB" id="A0A1I4NI57"/>